<protein>
    <recommendedName>
        <fullName evidence="1">Ig-like domain-containing protein</fullName>
    </recommendedName>
</protein>
<evidence type="ECO:0000313" key="3">
    <source>
        <dbReference type="Proteomes" id="UP001558652"/>
    </source>
</evidence>
<dbReference type="PANTHER" id="PTHR21261:SF15">
    <property type="entry name" value="BEATEN PATH IIIA, ISOFORM D-RELATED"/>
    <property type="match status" value="1"/>
</dbReference>
<gene>
    <name evidence="2" type="ORF">AAG570_006625</name>
</gene>
<proteinExistence type="predicted"/>
<dbReference type="PROSITE" id="PS50835">
    <property type="entry name" value="IG_LIKE"/>
    <property type="match status" value="1"/>
</dbReference>
<comment type="caution">
    <text evidence="2">The sequence shown here is derived from an EMBL/GenBank/DDBJ whole genome shotgun (WGS) entry which is preliminary data.</text>
</comment>
<keyword evidence="3" id="KW-1185">Reference proteome</keyword>
<evidence type="ECO:0000313" key="2">
    <source>
        <dbReference type="EMBL" id="KAL1139647.1"/>
    </source>
</evidence>
<accession>A0ABD0Z545</accession>
<dbReference type="AlphaFoldDB" id="A0ABD0Z545"/>
<reference evidence="2 3" key="1">
    <citation type="submission" date="2024-07" db="EMBL/GenBank/DDBJ databases">
        <title>Chromosome-level genome assembly of the water stick insect Ranatra chinensis (Heteroptera: Nepidae).</title>
        <authorList>
            <person name="Liu X."/>
        </authorList>
    </citation>
    <scope>NUCLEOTIDE SEQUENCE [LARGE SCALE GENOMIC DNA]</scope>
    <source>
        <strain evidence="2">Cailab_2021Rc</strain>
        <tissue evidence="2">Muscle</tissue>
    </source>
</reference>
<name>A0ABD0Z545_9HEMI</name>
<dbReference type="InterPro" id="IPR007110">
    <property type="entry name" value="Ig-like_dom"/>
</dbReference>
<dbReference type="Proteomes" id="UP001558652">
    <property type="component" value="Unassembled WGS sequence"/>
</dbReference>
<dbReference type="PANTHER" id="PTHR21261">
    <property type="entry name" value="BEAT PROTEIN"/>
    <property type="match status" value="1"/>
</dbReference>
<evidence type="ECO:0000259" key="1">
    <source>
        <dbReference type="PROSITE" id="PS50835"/>
    </source>
</evidence>
<dbReference type="EMBL" id="JBFDAA010000002">
    <property type="protein sequence ID" value="KAL1139647.1"/>
    <property type="molecule type" value="Genomic_DNA"/>
</dbReference>
<feature type="domain" description="Ig-like" evidence="1">
    <location>
        <begin position="1"/>
        <end position="121"/>
    </location>
</feature>
<sequence length="271" mass="29650">MVVPSRVLQGEAVRLRCGYAIAKDLKQDRVPANESLYSLRWYHSGQEFFSLLPARTPQVRMYKIPGIQIQGYHHNVELGGGGGSVVIDLFEIGREATGVFTCEVSGEAPQFRTTAASRPLTVVVLPKRDPLITGGRESYKVGDEVINASLLEGPFFWEEDEGTLSALRLTFAVERGHFTAGDRHEEVDDFLGGTRSGGFLRMRCVSTVENIQQLATEETKAATKKPPRKVPPKATLYVSSARKIQPSSAIVTVGMILSFASVQTGISTRPP</sequence>
<organism evidence="2 3">
    <name type="scientific">Ranatra chinensis</name>
    <dbReference type="NCBI Taxonomy" id="642074"/>
    <lineage>
        <taxon>Eukaryota</taxon>
        <taxon>Metazoa</taxon>
        <taxon>Ecdysozoa</taxon>
        <taxon>Arthropoda</taxon>
        <taxon>Hexapoda</taxon>
        <taxon>Insecta</taxon>
        <taxon>Pterygota</taxon>
        <taxon>Neoptera</taxon>
        <taxon>Paraneoptera</taxon>
        <taxon>Hemiptera</taxon>
        <taxon>Heteroptera</taxon>
        <taxon>Panheteroptera</taxon>
        <taxon>Nepomorpha</taxon>
        <taxon>Nepidae</taxon>
        <taxon>Ranatrinae</taxon>
        <taxon>Ranatra</taxon>
    </lineage>
</organism>